<gene>
    <name evidence="2" type="ORF">BT96DRAFT_1023057</name>
</gene>
<sequence>MSSSNEKSEKVKTGSNRVYSTTELNIMATYYNRSSRFCPILNTVAPLNHCYVVAFPDLERMIPLMDSANLLQRRVEPLTLLGQRRENILPIQLSYNTSMDEGEFTVFLHEDILARVYLYELDVMKYRQARIQCGMPDPGRPRYEDAYPAVIDETRPGPFTLHRVHSTLPISRRNDSNTGFDSYEEDQIPGFGHSKPFPILPTMLSIPFSILGNIHRLVRMTSRAGDPYHQDVLGLAQSIMAMWFWNPDTGYRFPPFQQAELDIARNGTWPPPYSDPSRDSIKFKDYRSRRFPFPSLTLPPSPGTLSTLQRTSGPVILGLTDTQYNCNDGLSVIPREENLKQEVVSEDTWEPFNSETSGCSSSSHSKIIPKLPDYAPQSPLDVEAWRREVPCSTLSEEKIVFPRTPFVKGLDTHESVNDRLFRSELLHPIEWLKYLHLEG</sequence>
<accession>A0A6A4H6N3</accession>
<dbReference type="AlphaFoldDB" id="A0A6A4H6N3"/>
<evidence type="ECO:0000256" key="1">
    <source>
        <dbReference type="SAM" id="MobiDB-lite"/>
    </source>
</evidence>
<protein>
    <submittedName>
        <fullName evidence="2">Uncharacterized protein</fullName>
    </submittedName>
</protein>
<evidence type="ECO:0000313" key="3">
    <source>
        <dbReference type="Proteomes" id="UP000799118"/>
    </source>
</evidence>
<name>A0A6A4H6N3_9AGAR</name>
<keyword evidence="3" id="KW-1185">Reference proteome</keyword>
<organism evidence="2 3">
    <name type="scientific">Gymnopus androsaceus JB14</name>
    <dbReference type="NCBI Taxonomy" id="1447944"/>
    <lineage>
        <taxon>Eukaryota</taxon>
        <taxon>Fungi</taxon>
        <taxon>Dikarya</taxon>
        <taxon>Basidiomycota</taxon>
        <taxon>Agaricomycotina</taxon>
        <taxon>Agaricomycetes</taxon>
        <taxon>Agaricomycetidae</taxon>
        <taxon>Agaricales</taxon>
        <taxon>Marasmiineae</taxon>
        <taxon>Omphalotaceae</taxon>
        <taxon>Gymnopus</taxon>
    </lineage>
</organism>
<evidence type="ECO:0000313" key="2">
    <source>
        <dbReference type="EMBL" id="KAE9393393.1"/>
    </source>
</evidence>
<feature type="compositionally biased region" description="Low complexity" evidence="1">
    <location>
        <begin position="354"/>
        <end position="365"/>
    </location>
</feature>
<dbReference type="Proteomes" id="UP000799118">
    <property type="component" value="Unassembled WGS sequence"/>
</dbReference>
<feature type="region of interest" description="Disordered" evidence="1">
    <location>
        <begin position="344"/>
        <end position="365"/>
    </location>
</feature>
<reference evidence="2" key="1">
    <citation type="journal article" date="2019" name="Environ. Microbiol.">
        <title>Fungal ecological strategies reflected in gene transcription - a case study of two litter decomposers.</title>
        <authorList>
            <person name="Barbi F."/>
            <person name="Kohler A."/>
            <person name="Barry K."/>
            <person name="Baskaran P."/>
            <person name="Daum C."/>
            <person name="Fauchery L."/>
            <person name="Ihrmark K."/>
            <person name="Kuo A."/>
            <person name="LaButti K."/>
            <person name="Lipzen A."/>
            <person name="Morin E."/>
            <person name="Grigoriev I.V."/>
            <person name="Henrissat B."/>
            <person name="Lindahl B."/>
            <person name="Martin F."/>
        </authorList>
    </citation>
    <scope>NUCLEOTIDE SEQUENCE</scope>
    <source>
        <strain evidence="2">JB14</strain>
    </source>
</reference>
<dbReference type="OrthoDB" id="3067563at2759"/>
<dbReference type="EMBL" id="ML769573">
    <property type="protein sequence ID" value="KAE9393393.1"/>
    <property type="molecule type" value="Genomic_DNA"/>
</dbReference>
<proteinExistence type="predicted"/>